<comment type="catalytic activity">
    <reaction evidence="14">
        <text>1-(9Z-octadecenoyl)-sn-glycero-3-phosphate + octadecanoyl-CoA = 1-(9Z-octadecenoyl)-2-octadecanoyl-sn-glycero-3-phosphate + CoA</text>
        <dbReference type="Rhea" id="RHEA:37147"/>
        <dbReference type="ChEBI" id="CHEBI:57287"/>
        <dbReference type="ChEBI" id="CHEBI:57394"/>
        <dbReference type="ChEBI" id="CHEBI:74544"/>
        <dbReference type="ChEBI" id="CHEBI:74552"/>
    </reaction>
    <physiologicalReaction direction="left-to-right" evidence="14">
        <dbReference type="Rhea" id="RHEA:37148"/>
    </physiologicalReaction>
</comment>
<evidence type="ECO:0000256" key="21">
    <source>
        <dbReference type="ARBA" id="ARBA00047849"/>
    </source>
</evidence>
<accession>A0A6P4ZEE7</accession>
<comment type="catalytic activity">
    <reaction evidence="22">
        <text>1-(5Z,8Z,11Z,14Z-eicosatetraenoyl)-sn-glycero-3-phosphate + (9Z)-octadecenoyl-CoA = 1-(5Z,8Z,11Z,14Z)-eicosatetraenoyl-2-(9Z)-octadecenoyl-sn-glycero-3-phosphate + CoA</text>
        <dbReference type="Rhea" id="RHEA:37455"/>
        <dbReference type="ChEBI" id="CHEBI:57287"/>
        <dbReference type="ChEBI" id="CHEBI:57387"/>
        <dbReference type="ChEBI" id="CHEBI:74938"/>
        <dbReference type="ChEBI" id="CHEBI:74941"/>
    </reaction>
    <physiologicalReaction direction="left-to-right" evidence="22">
        <dbReference type="Rhea" id="RHEA:37456"/>
    </physiologicalReaction>
</comment>
<dbReference type="AlphaFoldDB" id="A0A6P4ZEE7"/>
<keyword evidence="26" id="KW-1185">Reference proteome</keyword>
<evidence type="ECO:0000256" key="11">
    <source>
        <dbReference type="ARBA" id="ARBA00022832"/>
    </source>
</evidence>
<evidence type="ECO:0000256" key="8">
    <source>
        <dbReference type="ARBA" id="ARBA00022677"/>
    </source>
</evidence>
<dbReference type="KEGG" id="bbel:109473853"/>
<dbReference type="InterPro" id="IPR029058">
    <property type="entry name" value="AB_hydrolase_fold"/>
</dbReference>
<keyword evidence="12" id="KW-0443">Lipid metabolism</keyword>
<sequence length="365" mass="41173">MEDGTKSDELAVVESGSFLGSWFNIKWRPTSMAQLAAAEARVLQHVKSALESFYVRITGNRRIWTLKVDPKKPEALPIVMVHGFGAGSAIWLLNVDAIAKHRSLYAFDVLGFARSSRPKFSTEADVIEEEFVNSIEEWREGVGLEKFILLGHSFGGFLAASYSIKHPDRVKHLILADPWGFPQRTEKAAEEQRARVPFWIKAVGTVLLNFNPLAAVRAAGPWGPGLVQRFRPDLQAKFSEVFDDDTIFSYLYHCNAQSPSGETAFSYMQIPFGWARNPMLPRMTQLRRDIPVTFIYGARSWMDKESGKQVKAQRQGSYVDVQSVPEAGHHVYADQYEDFNRLVVQVCARTDKAQLSEKINVETTI</sequence>
<evidence type="ECO:0000256" key="7">
    <source>
        <dbReference type="ARBA" id="ARBA00022516"/>
    </source>
</evidence>
<evidence type="ECO:0000256" key="1">
    <source>
        <dbReference type="ARBA" id="ARBA00000300"/>
    </source>
</evidence>
<evidence type="ECO:0000256" key="10">
    <source>
        <dbReference type="ARBA" id="ARBA00022782"/>
    </source>
</evidence>
<name>A0A6P4ZEE7_BRABE</name>
<dbReference type="GO" id="GO:0003841">
    <property type="term" value="F:1-acylglycerol-3-phosphate O-acyltransferase activity"/>
    <property type="evidence" value="ECO:0007669"/>
    <property type="project" value="UniProtKB-EC"/>
</dbReference>
<dbReference type="PANTHER" id="PTHR42886:SF29">
    <property type="entry name" value="PUMMELIG, ISOFORM A"/>
    <property type="match status" value="1"/>
</dbReference>
<evidence type="ECO:0000256" key="22">
    <source>
        <dbReference type="ARBA" id="ARBA00048632"/>
    </source>
</evidence>
<dbReference type="PRINTS" id="PR00111">
    <property type="entry name" value="ABHYDROLASE"/>
</dbReference>
<dbReference type="GO" id="GO:0005811">
    <property type="term" value="C:lipid droplet"/>
    <property type="evidence" value="ECO:0007669"/>
    <property type="project" value="UniProtKB-SubCell"/>
</dbReference>
<dbReference type="InterPro" id="IPR000073">
    <property type="entry name" value="AB_hydrolase_1"/>
</dbReference>
<keyword evidence="9" id="KW-0808">Transferase</keyword>
<evidence type="ECO:0000256" key="23">
    <source>
        <dbReference type="ARBA" id="ARBA00048770"/>
    </source>
</evidence>
<dbReference type="PANTHER" id="PTHR42886">
    <property type="entry name" value="RE40534P-RELATED"/>
    <property type="match status" value="1"/>
</dbReference>
<feature type="domain" description="AB hydrolase-1" evidence="25">
    <location>
        <begin position="77"/>
        <end position="334"/>
    </location>
</feature>
<comment type="catalytic activity">
    <reaction evidence="24">
        <text>1-(9Z-octadecenoyl)-sn-glycero-3-phosphate + (9Z)-octadecenoyl-CoA = 1,2-di-(9Z-octadecenoyl)-sn-glycero-3-phosphate + CoA</text>
        <dbReference type="Rhea" id="RHEA:37131"/>
        <dbReference type="ChEBI" id="CHEBI:57287"/>
        <dbReference type="ChEBI" id="CHEBI:57387"/>
        <dbReference type="ChEBI" id="CHEBI:74544"/>
        <dbReference type="ChEBI" id="CHEBI:74546"/>
    </reaction>
    <physiologicalReaction direction="left-to-right" evidence="24">
        <dbReference type="Rhea" id="RHEA:37132"/>
    </physiologicalReaction>
</comment>
<dbReference type="GO" id="GO:0005739">
    <property type="term" value="C:mitochondrion"/>
    <property type="evidence" value="ECO:0007669"/>
    <property type="project" value="TreeGrafter"/>
</dbReference>
<keyword evidence="6" id="KW-0963">Cytoplasm</keyword>
<gene>
    <name evidence="27" type="primary">LOC109473853</name>
</gene>
<reference evidence="27" key="1">
    <citation type="submission" date="2025-08" db="UniProtKB">
        <authorList>
            <consortium name="RefSeq"/>
        </authorList>
    </citation>
    <scope>IDENTIFICATION</scope>
    <source>
        <tissue evidence="27">Gonad</tissue>
    </source>
</reference>
<dbReference type="GeneID" id="109473853"/>
<comment type="catalytic activity">
    <reaction evidence="23">
        <text>1-(9Z-octadecenoyl)-sn-glycero-3-phosphate + (5Z,8Z,11Z,14Z)-eicosatetraenoyl-CoA = 1-(9Z)-octadecenoyl-2-(5Z,8Z,11Z,14Z)-eicosatetraenoyl-sn-glycero-3-phosphate + CoA</text>
        <dbReference type="Rhea" id="RHEA:37443"/>
        <dbReference type="ChEBI" id="CHEBI:57287"/>
        <dbReference type="ChEBI" id="CHEBI:57368"/>
        <dbReference type="ChEBI" id="CHEBI:74544"/>
        <dbReference type="ChEBI" id="CHEBI:74928"/>
    </reaction>
    <physiologicalReaction direction="left-to-right" evidence="23">
        <dbReference type="Rhea" id="RHEA:37444"/>
    </physiologicalReaction>
</comment>
<evidence type="ECO:0000256" key="4">
    <source>
        <dbReference type="ARBA" id="ARBA00004502"/>
    </source>
</evidence>
<evidence type="ECO:0000256" key="15">
    <source>
        <dbReference type="ARBA" id="ARBA00038097"/>
    </source>
</evidence>
<evidence type="ECO:0000256" key="17">
    <source>
        <dbReference type="ARBA" id="ARBA00042413"/>
    </source>
</evidence>
<dbReference type="Gene3D" id="3.40.50.1820">
    <property type="entry name" value="alpha/beta hydrolase"/>
    <property type="match status" value="1"/>
</dbReference>
<dbReference type="RefSeq" id="XP_019629522.1">
    <property type="nucleotide sequence ID" value="XM_019773963.1"/>
</dbReference>
<protein>
    <recommendedName>
        <fullName evidence="16">1-acylglycerol-3-phosphate O-acyltransferase ABHD5</fullName>
        <ecNumber evidence="5">2.3.1.51</ecNumber>
    </recommendedName>
    <alternativeName>
        <fullName evidence="17">Abhydrolase domain-containing protein 5</fullName>
    </alternativeName>
</protein>
<comment type="catalytic activity">
    <reaction evidence="1">
        <text>a 1-acyl-sn-glycero-3-phosphate + an acyl-CoA = a 1,2-diacyl-sn-glycero-3-phosphate + CoA</text>
        <dbReference type="Rhea" id="RHEA:19709"/>
        <dbReference type="ChEBI" id="CHEBI:57287"/>
        <dbReference type="ChEBI" id="CHEBI:57970"/>
        <dbReference type="ChEBI" id="CHEBI:58342"/>
        <dbReference type="ChEBI" id="CHEBI:58608"/>
        <dbReference type="EC" id="2.3.1.51"/>
    </reaction>
    <physiologicalReaction direction="left-to-right" evidence="1">
        <dbReference type="Rhea" id="RHEA:19710"/>
    </physiologicalReaction>
</comment>
<proteinExistence type="inferred from homology"/>
<evidence type="ECO:0000313" key="26">
    <source>
        <dbReference type="Proteomes" id="UP000515135"/>
    </source>
</evidence>
<evidence type="ECO:0000256" key="5">
    <source>
        <dbReference type="ARBA" id="ARBA00013211"/>
    </source>
</evidence>
<keyword evidence="13" id="KW-0012">Acyltransferase</keyword>
<comment type="catalytic activity">
    <reaction evidence="2">
        <text>1-(9Z-octadecenoyl)-sn-glycero-3-phosphate + hexadecanoyl-CoA = 1-(9Z)-octadecenoyl-2-hexadecanoyl-sn-glycero-3-phosphate + CoA</text>
        <dbReference type="Rhea" id="RHEA:37143"/>
        <dbReference type="ChEBI" id="CHEBI:57287"/>
        <dbReference type="ChEBI" id="CHEBI:57379"/>
        <dbReference type="ChEBI" id="CHEBI:74544"/>
        <dbReference type="ChEBI" id="CHEBI:74551"/>
    </reaction>
    <physiologicalReaction direction="left-to-right" evidence="2">
        <dbReference type="Rhea" id="RHEA:37144"/>
    </physiologicalReaction>
</comment>
<evidence type="ECO:0000256" key="9">
    <source>
        <dbReference type="ARBA" id="ARBA00022679"/>
    </source>
</evidence>
<dbReference type="Pfam" id="PF00561">
    <property type="entry name" value="Abhydrolase_1"/>
    <property type="match status" value="1"/>
</dbReference>
<evidence type="ECO:0000256" key="18">
    <source>
        <dbReference type="ARBA" id="ARBA00045357"/>
    </source>
</evidence>
<evidence type="ECO:0000259" key="25">
    <source>
        <dbReference type="Pfam" id="PF00561"/>
    </source>
</evidence>
<dbReference type="GO" id="GO:0006631">
    <property type="term" value="P:fatty acid metabolic process"/>
    <property type="evidence" value="ECO:0007669"/>
    <property type="project" value="UniProtKB-KW"/>
</dbReference>
<evidence type="ECO:0000256" key="24">
    <source>
        <dbReference type="ARBA" id="ARBA00049561"/>
    </source>
</evidence>
<evidence type="ECO:0000256" key="12">
    <source>
        <dbReference type="ARBA" id="ARBA00023098"/>
    </source>
</evidence>
<evidence type="ECO:0000256" key="2">
    <source>
        <dbReference type="ARBA" id="ARBA00000816"/>
    </source>
</evidence>
<evidence type="ECO:0000256" key="16">
    <source>
        <dbReference type="ARBA" id="ARBA00040731"/>
    </source>
</evidence>
<evidence type="ECO:0000256" key="6">
    <source>
        <dbReference type="ARBA" id="ARBA00022490"/>
    </source>
</evidence>
<evidence type="ECO:0000256" key="19">
    <source>
        <dbReference type="ARBA" id="ARBA00047525"/>
    </source>
</evidence>
<comment type="similarity">
    <text evidence="15">Belongs to the peptidase S33 family. ABHD4/ABHD5 subfamily.</text>
</comment>
<comment type="subcellular location">
    <subcellularLocation>
        <location evidence="3">Cytoplasm</location>
    </subcellularLocation>
    <subcellularLocation>
        <location evidence="4">Lipid droplet</location>
    </subcellularLocation>
</comment>
<dbReference type="GO" id="GO:0030154">
    <property type="term" value="P:cell differentiation"/>
    <property type="evidence" value="ECO:0007669"/>
    <property type="project" value="UniProtKB-KW"/>
</dbReference>
<keyword evidence="11" id="KW-0276">Fatty acid metabolism</keyword>
<comment type="catalytic activity">
    <reaction evidence="21">
        <text>eicosanoyl-CoA + 1-(9Z-octadecenoyl)-sn-glycero-3-phosphate = 1-(9Z)-octadecenoyl-2-eicosanoyl-sn-glycero-3-phosphate + CoA</text>
        <dbReference type="Rhea" id="RHEA:37451"/>
        <dbReference type="ChEBI" id="CHEBI:57287"/>
        <dbReference type="ChEBI" id="CHEBI:57380"/>
        <dbReference type="ChEBI" id="CHEBI:74544"/>
        <dbReference type="ChEBI" id="CHEBI:74937"/>
    </reaction>
    <physiologicalReaction direction="left-to-right" evidence="21">
        <dbReference type="Rhea" id="RHEA:37452"/>
    </physiologicalReaction>
</comment>
<dbReference type="OrthoDB" id="7457040at2759"/>
<dbReference type="EC" id="2.3.1.51" evidence="5"/>
<comment type="catalytic activity">
    <reaction evidence="20">
        <text>1-octadecanoyl-sn-glycero-3-phosphate + (9Z)-octadecenoyl-CoA = 1-octadecanoyl-2-(9Z-octadecenoyl)-sn-glycero-3-phosphate + CoA</text>
        <dbReference type="Rhea" id="RHEA:37163"/>
        <dbReference type="ChEBI" id="CHEBI:57287"/>
        <dbReference type="ChEBI" id="CHEBI:57387"/>
        <dbReference type="ChEBI" id="CHEBI:74560"/>
        <dbReference type="ChEBI" id="CHEBI:74565"/>
    </reaction>
    <physiologicalReaction direction="left-to-right" evidence="20">
        <dbReference type="Rhea" id="RHEA:37164"/>
    </physiologicalReaction>
</comment>
<dbReference type="FunFam" id="3.40.50.1820:FF:000019">
    <property type="entry name" value="1-acylglycerol-3-phosphate O-acyltransferase ABHD5"/>
    <property type="match status" value="1"/>
</dbReference>
<keyword evidence="8" id="KW-0551">Lipid droplet</keyword>
<keyword evidence="10" id="KW-0221">Differentiation</keyword>
<dbReference type="GO" id="GO:0006654">
    <property type="term" value="P:phosphatidic acid biosynthetic process"/>
    <property type="evidence" value="ECO:0007669"/>
    <property type="project" value="TreeGrafter"/>
</dbReference>
<dbReference type="Proteomes" id="UP000515135">
    <property type="component" value="Unplaced"/>
</dbReference>
<evidence type="ECO:0000313" key="27">
    <source>
        <dbReference type="RefSeq" id="XP_019629522.1"/>
    </source>
</evidence>
<comment type="function">
    <text evidence="18">Coenzyme A-dependent lysophosphatidic acid acyltransferase that catalyzes the transfer of an acyl group on a lysophosphatidic acid. Functions preferentially with 1-oleoyl-lysophosphatidic acid followed by 1-palmitoyl-lysophosphatidic acid, 1-stearoyl-lysophosphatidic acid and 1-arachidonoyl-lysophosphatidic acid as lipid acceptor. Functions preferentially with arachidonoyl-CoA followed by oleoyl-CoA as acyl group donors. Functions in phosphatidic acid biosynthesis. May regulate the cellular storage of triacylglycerol through activation of the phospholipase PNPLA2. Involved in keratinocyte differentiation. Regulates lipid droplet fusion.</text>
</comment>
<evidence type="ECO:0000256" key="13">
    <source>
        <dbReference type="ARBA" id="ARBA00023315"/>
    </source>
</evidence>
<dbReference type="SUPFAM" id="SSF53474">
    <property type="entry name" value="alpha/beta-Hydrolases"/>
    <property type="match status" value="1"/>
</dbReference>
<comment type="catalytic activity">
    <reaction evidence="19">
        <text>1-hexadecanoyl-sn-glycero-3-phosphate + (9Z)-octadecenoyl-CoA = 1-hexadecanoyl-2-(9Z-octadecenoyl)-sn-glycero-3-phosphate + CoA</text>
        <dbReference type="Rhea" id="RHEA:33187"/>
        <dbReference type="ChEBI" id="CHEBI:57287"/>
        <dbReference type="ChEBI" id="CHEBI:57387"/>
        <dbReference type="ChEBI" id="CHEBI:57518"/>
        <dbReference type="ChEBI" id="CHEBI:64839"/>
    </reaction>
    <physiologicalReaction direction="left-to-right" evidence="19">
        <dbReference type="Rhea" id="RHEA:33188"/>
    </physiologicalReaction>
</comment>
<keyword evidence="7" id="KW-0444">Lipid biosynthesis</keyword>
<evidence type="ECO:0000256" key="20">
    <source>
        <dbReference type="ARBA" id="ARBA00047543"/>
    </source>
</evidence>
<dbReference type="GO" id="GO:0052689">
    <property type="term" value="F:carboxylic ester hydrolase activity"/>
    <property type="evidence" value="ECO:0007669"/>
    <property type="project" value="TreeGrafter"/>
</dbReference>
<organism evidence="26 27">
    <name type="scientific">Branchiostoma belcheri</name>
    <name type="common">Amphioxus</name>
    <dbReference type="NCBI Taxonomy" id="7741"/>
    <lineage>
        <taxon>Eukaryota</taxon>
        <taxon>Metazoa</taxon>
        <taxon>Chordata</taxon>
        <taxon>Cephalochordata</taxon>
        <taxon>Leptocardii</taxon>
        <taxon>Amphioxiformes</taxon>
        <taxon>Branchiostomatidae</taxon>
        <taxon>Branchiostoma</taxon>
    </lineage>
</organism>
<evidence type="ECO:0000256" key="3">
    <source>
        <dbReference type="ARBA" id="ARBA00004496"/>
    </source>
</evidence>
<dbReference type="GO" id="GO:0055088">
    <property type="term" value="P:lipid homeostasis"/>
    <property type="evidence" value="ECO:0007669"/>
    <property type="project" value="TreeGrafter"/>
</dbReference>
<evidence type="ECO:0000256" key="14">
    <source>
        <dbReference type="ARBA" id="ARBA00036296"/>
    </source>
</evidence>